<evidence type="ECO:0000313" key="1">
    <source>
        <dbReference type="EMBL" id="JAD53859.1"/>
    </source>
</evidence>
<reference evidence="1" key="1">
    <citation type="submission" date="2014-09" db="EMBL/GenBank/DDBJ databases">
        <authorList>
            <person name="Magalhaes I.L.F."/>
            <person name="Oliveira U."/>
            <person name="Santos F.R."/>
            <person name="Vidigal T.H.D.A."/>
            <person name="Brescovit A.D."/>
            <person name="Santos A.J."/>
        </authorList>
    </citation>
    <scope>NUCLEOTIDE SEQUENCE</scope>
    <source>
        <tissue evidence="1">Shoot tissue taken approximately 20 cm above the soil surface</tissue>
    </source>
</reference>
<accession>A0A0A9AQ50</accession>
<reference evidence="1" key="2">
    <citation type="journal article" date="2015" name="Data Brief">
        <title>Shoot transcriptome of the giant reed, Arundo donax.</title>
        <authorList>
            <person name="Barrero R.A."/>
            <person name="Guerrero F.D."/>
            <person name="Moolhuijzen P."/>
            <person name="Goolsby J.A."/>
            <person name="Tidwell J."/>
            <person name="Bellgard S.E."/>
            <person name="Bellgard M.I."/>
        </authorList>
    </citation>
    <scope>NUCLEOTIDE SEQUENCE</scope>
    <source>
        <tissue evidence="1">Shoot tissue taken approximately 20 cm above the soil surface</tissue>
    </source>
</reference>
<dbReference type="AlphaFoldDB" id="A0A0A9AQ50"/>
<proteinExistence type="predicted"/>
<organism evidence="1">
    <name type="scientific">Arundo donax</name>
    <name type="common">Giant reed</name>
    <name type="synonym">Donax arundinaceus</name>
    <dbReference type="NCBI Taxonomy" id="35708"/>
    <lineage>
        <taxon>Eukaryota</taxon>
        <taxon>Viridiplantae</taxon>
        <taxon>Streptophyta</taxon>
        <taxon>Embryophyta</taxon>
        <taxon>Tracheophyta</taxon>
        <taxon>Spermatophyta</taxon>
        <taxon>Magnoliopsida</taxon>
        <taxon>Liliopsida</taxon>
        <taxon>Poales</taxon>
        <taxon>Poaceae</taxon>
        <taxon>PACMAD clade</taxon>
        <taxon>Arundinoideae</taxon>
        <taxon>Arundineae</taxon>
        <taxon>Arundo</taxon>
    </lineage>
</organism>
<name>A0A0A9AQ50_ARUDO</name>
<protein>
    <submittedName>
        <fullName evidence="1">Uncharacterized protein</fullName>
    </submittedName>
</protein>
<sequence length="72" mass="8893">MTNTYDGRVKNRAFLDGEKQNLKIHCYYILHSIYCTSVKMKYRTQLFQFCQMVQTFYFLYYQCTHFCYILPM</sequence>
<dbReference type="EMBL" id="GBRH01244036">
    <property type="protein sequence ID" value="JAD53859.1"/>
    <property type="molecule type" value="Transcribed_RNA"/>
</dbReference>